<gene>
    <name evidence="2" type="ORF">M5G21_08000</name>
</gene>
<feature type="signal peptide" evidence="1">
    <location>
        <begin position="1"/>
        <end position="19"/>
    </location>
</feature>
<proteinExistence type="predicted"/>
<dbReference type="RefSeq" id="WP_262153042.1">
    <property type="nucleotide sequence ID" value="NZ_JAMDGQ010000048.1"/>
</dbReference>
<feature type="chain" id="PRO_5046782819" evidence="1">
    <location>
        <begin position="20"/>
        <end position="156"/>
    </location>
</feature>
<keyword evidence="3" id="KW-1185">Reference proteome</keyword>
<dbReference type="InterPro" id="IPR007540">
    <property type="entry name" value="Fimbrial_CS1-type"/>
</dbReference>
<keyword evidence="1" id="KW-0732">Signal</keyword>
<dbReference type="Gene3D" id="2.60.40.2040">
    <property type="entry name" value="CFA/I fimbrial subunit E, pilin domain"/>
    <property type="match status" value="1"/>
</dbReference>
<evidence type="ECO:0000313" key="2">
    <source>
        <dbReference type="EMBL" id="MDD0984900.1"/>
    </source>
</evidence>
<evidence type="ECO:0000313" key="3">
    <source>
        <dbReference type="Proteomes" id="UP001148189"/>
    </source>
</evidence>
<name>A0ABT5N8N1_9PSED</name>
<reference evidence="2" key="1">
    <citation type="submission" date="2022-05" db="EMBL/GenBank/DDBJ databases">
        <title>Novel Pseudomonas spp. Isolated from a Rainbow Trout Aquaculture Facility.</title>
        <authorList>
            <person name="Testerman T."/>
            <person name="Graf J."/>
        </authorList>
    </citation>
    <scope>NUCLEOTIDE SEQUENCE</scope>
    <source>
        <strain evidence="2">ID1050</strain>
    </source>
</reference>
<organism evidence="2 3">
    <name type="scientific">Pseudomonas shahriarae</name>
    <dbReference type="NCBI Taxonomy" id="2745512"/>
    <lineage>
        <taxon>Bacteria</taxon>
        <taxon>Pseudomonadati</taxon>
        <taxon>Pseudomonadota</taxon>
        <taxon>Gammaproteobacteria</taxon>
        <taxon>Pseudomonadales</taxon>
        <taxon>Pseudomonadaceae</taxon>
        <taxon>Pseudomonas</taxon>
    </lineage>
</organism>
<dbReference type="EMBL" id="JAMDHD010000014">
    <property type="protein sequence ID" value="MDD0984900.1"/>
    <property type="molecule type" value="Genomic_DNA"/>
</dbReference>
<dbReference type="Proteomes" id="UP001148189">
    <property type="component" value="Unassembled WGS sequence"/>
</dbReference>
<comment type="caution">
    <text evidence="2">The sequence shown here is derived from an EMBL/GenBank/DDBJ whole genome shotgun (WGS) entry which is preliminary data.</text>
</comment>
<protein>
    <submittedName>
        <fullName evidence="2">Fimbrial protein</fullName>
    </submittedName>
</protein>
<sequence length="156" mass="17178">MLAALLLVVVTLLSTQAHAIREEQVFEVSVTIPTADFYVLPINPVFLEREQEMAWNLVTRTLKPLREHFDVKNSAGGIVARLGDLPVLSNGRRLILLNVTFNGQALDLTDTLVVPADQARVGKRVLLDIAAVEPEDGYVPGDYFGSVNLIFDALRP</sequence>
<dbReference type="Pfam" id="PF04449">
    <property type="entry name" value="Fimbrial_CS1"/>
    <property type="match status" value="1"/>
</dbReference>
<accession>A0ABT5N8N1</accession>
<evidence type="ECO:0000256" key="1">
    <source>
        <dbReference type="SAM" id="SignalP"/>
    </source>
</evidence>